<protein>
    <submittedName>
        <fullName evidence="2">Phosphoribosyl 1,2-cyclic phosphodiesterase</fullName>
    </submittedName>
</protein>
<dbReference type="EMBL" id="SLXA01000001">
    <property type="protein sequence ID" value="TCO86331.1"/>
    <property type="molecule type" value="Genomic_DNA"/>
</dbReference>
<comment type="caution">
    <text evidence="2">The sequence shown here is derived from an EMBL/GenBank/DDBJ whole genome shotgun (WGS) entry which is preliminary data.</text>
</comment>
<gene>
    <name evidence="2" type="ORF">EV212_101111</name>
</gene>
<dbReference type="InterPro" id="IPR036866">
    <property type="entry name" value="RibonucZ/Hydroxyglut_hydro"/>
</dbReference>
<dbReference type="Pfam" id="PF12706">
    <property type="entry name" value="Lactamase_B_2"/>
    <property type="match status" value="1"/>
</dbReference>
<dbReference type="SMART" id="SM00849">
    <property type="entry name" value="Lactamase_B"/>
    <property type="match status" value="1"/>
</dbReference>
<reference evidence="2 3" key="1">
    <citation type="submission" date="2019-03" db="EMBL/GenBank/DDBJ databases">
        <title>Genomic Encyclopedia of Type Strains, Phase IV (KMG-IV): sequencing the most valuable type-strain genomes for metagenomic binning, comparative biology and taxonomic classification.</title>
        <authorList>
            <person name="Goeker M."/>
        </authorList>
    </citation>
    <scope>NUCLEOTIDE SEQUENCE [LARGE SCALE GENOMIC DNA]</scope>
    <source>
        <strain evidence="2 3">DSM 28559</strain>
    </source>
</reference>
<evidence type="ECO:0000259" key="1">
    <source>
        <dbReference type="SMART" id="SM00849"/>
    </source>
</evidence>
<evidence type="ECO:0000313" key="2">
    <source>
        <dbReference type="EMBL" id="TCO86331.1"/>
    </source>
</evidence>
<dbReference type="SUPFAM" id="SSF56281">
    <property type="entry name" value="Metallo-hydrolase/oxidoreductase"/>
    <property type="match status" value="1"/>
</dbReference>
<dbReference type="Proteomes" id="UP000295711">
    <property type="component" value="Unassembled WGS sequence"/>
</dbReference>
<dbReference type="PANTHER" id="PTHR47619:SF1">
    <property type="entry name" value="EXODEOXYRIBONUCLEASE WALJ"/>
    <property type="match status" value="1"/>
</dbReference>
<dbReference type="OrthoDB" id="9781189at2"/>
<keyword evidence="3" id="KW-1185">Reference proteome</keyword>
<dbReference type="PANTHER" id="PTHR47619">
    <property type="entry name" value="METALLO-HYDROLASE YYCJ-RELATED"/>
    <property type="match status" value="1"/>
</dbReference>
<sequence length="259" mass="28768">MKFGTIASGSSGNCLYAGNEDTHILIDAGISCKRICEGLKTFELEGKDIQGILITHEHTDHICGLGVLSRKFHIPIYGTDKTLHQISEMENLGKIDRELFQPIEAGREFLIGSLSVASFSISHDAVDPVSYLVQDGGRKLGMVTDLGYYDEAIVERLKDSHLLYVEANHDIHMLQAGPYPYYLKRRILSERGHLCNEMAAQLVTELVNERLDQVILGHLSKENNYPDLALTTVKNEVGDSVKVEVAPRDHAGHLFDLAL</sequence>
<organism evidence="2 3">
    <name type="scientific">Frisingicoccus caecimuris</name>
    <dbReference type="NCBI Taxonomy" id="1796636"/>
    <lineage>
        <taxon>Bacteria</taxon>
        <taxon>Bacillati</taxon>
        <taxon>Bacillota</taxon>
        <taxon>Clostridia</taxon>
        <taxon>Lachnospirales</taxon>
        <taxon>Lachnospiraceae</taxon>
        <taxon>Frisingicoccus</taxon>
    </lineage>
</organism>
<dbReference type="InterPro" id="IPR001279">
    <property type="entry name" value="Metallo-B-lactamas"/>
</dbReference>
<dbReference type="RefSeq" id="WP_132087283.1">
    <property type="nucleotide sequence ID" value="NZ_JANKAQ010000005.1"/>
</dbReference>
<evidence type="ECO:0000313" key="3">
    <source>
        <dbReference type="Proteomes" id="UP000295711"/>
    </source>
</evidence>
<accession>A0A4R2LFA8</accession>
<feature type="domain" description="Metallo-beta-lactamase" evidence="1">
    <location>
        <begin position="11"/>
        <end position="198"/>
    </location>
</feature>
<dbReference type="InterPro" id="IPR052533">
    <property type="entry name" value="WalJ/YycJ-like"/>
</dbReference>
<dbReference type="Gene3D" id="3.60.15.10">
    <property type="entry name" value="Ribonuclease Z/Hydroxyacylglutathione hydrolase-like"/>
    <property type="match status" value="1"/>
</dbReference>
<dbReference type="AlphaFoldDB" id="A0A4R2LFA8"/>
<proteinExistence type="predicted"/>
<name>A0A4R2LFA8_9FIRM</name>